<reference evidence="3 4" key="1">
    <citation type="submission" date="2019-02" db="EMBL/GenBank/DDBJ databases">
        <title>Investigation of anaerobic lignin degradation for improved lignocellulosic biofuels.</title>
        <authorList>
            <person name="Deangelis K."/>
        </authorList>
    </citation>
    <scope>NUCLEOTIDE SEQUENCE [LARGE SCALE GENOMIC DNA]</scope>
    <source>
        <strain evidence="3 4">159R</strain>
    </source>
</reference>
<dbReference type="SUPFAM" id="SSF63380">
    <property type="entry name" value="Riboflavin synthase domain-like"/>
    <property type="match status" value="1"/>
</dbReference>
<proteinExistence type="inferred from homology"/>
<dbReference type="PROSITE" id="PS51384">
    <property type="entry name" value="FAD_FR"/>
    <property type="match status" value="1"/>
</dbReference>
<dbReference type="InterPro" id="IPR017927">
    <property type="entry name" value="FAD-bd_FR_type"/>
</dbReference>
<dbReference type="Gene3D" id="2.40.30.10">
    <property type="entry name" value="Translation factors"/>
    <property type="match status" value="1"/>
</dbReference>
<feature type="domain" description="FAD-binding FR-type" evidence="2">
    <location>
        <begin position="40"/>
        <end position="162"/>
    </location>
</feature>
<dbReference type="InterPro" id="IPR007037">
    <property type="entry name" value="SIP_rossman_dom"/>
</dbReference>
<dbReference type="PANTHER" id="PTHR30157:SF0">
    <property type="entry name" value="NADPH-DEPENDENT FERRIC-CHELATE REDUCTASE"/>
    <property type="match status" value="1"/>
</dbReference>
<dbReference type="InterPro" id="IPR039261">
    <property type="entry name" value="FNR_nucleotide-bd"/>
</dbReference>
<name>A0A4R1NDF4_9GAMM</name>
<sequence>MAVGANQNILFHRDARNFLLGKKKTENNHSREPQRVRNELCFRRIKIANKTRVAKDFWRIEFVGSDLKGFNSPGFDDHVKLFFPDPKTGALNLPQVTSEGVVWKDGVRPLARDYTPLAFDTENTLTLDFYIHQGGVASDWAEHARLGQELVIGGPRGSVIVPDDYLFQLYICDETGLPAFKRRKPAIKADQLHLFAYTNESTGRDYLGDLTGIDVSWLGSGMMHSDNLGILIGALDKVSLPTDDYFIWLTGEGETVKMLSDYFTQRRGCDEAFVRAVAYWHHK</sequence>
<dbReference type="OrthoDB" id="9814826at2"/>
<dbReference type="CDD" id="cd06193">
    <property type="entry name" value="siderophore_interacting"/>
    <property type="match status" value="1"/>
</dbReference>
<gene>
    <name evidence="3" type="ORF">EZJ58_0134</name>
</gene>
<comment type="similarity">
    <text evidence="1">Belongs to the SIP oxidoreductase family.</text>
</comment>
<dbReference type="InterPro" id="IPR039374">
    <property type="entry name" value="SIP_fam"/>
</dbReference>
<dbReference type="Pfam" id="PF08021">
    <property type="entry name" value="FAD_binding_9"/>
    <property type="match status" value="1"/>
</dbReference>
<dbReference type="Proteomes" id="UP000294555">
    <property type="component" value="Unassembled WGS sequence"/>
</dbReference>
<dbReference type="Pfam" id="PF04954">
    <property type="entry name" value="SIP"/>
    <property type="match status" value="1"/>
</dbReference>
<evidence type="ECO:0000259" key="2">
    <source>
        <dbReference type="PROSITE" id="PS51384"/>
    </source>
</evidence>
<protein>
    <submittedName>
        <fullName evidence="3">Ferric-chelate reductase (NADPH)</fullName>
    </submittedName>
</protein>
<dbReference type="PANTHER" id="PTHR30157">
    <property type="entry name" value="FERRIC REDUCTASE, NADPH-DEPENDENT"/>
    <property type="match status" value="1"/>
</dbReference>
<keyword evidence="4" id="KW-1185">Reference proteome</keyword>
<dbReference type="GO" id="GO:0016491">
    <property type="term" value="F:oxidoreductase activity"/>
    <property type="evidence" value="ECO:0007669"/>
    <property type="project" value="InterPro"/>
</dbReference>
<dbReference type="AlphaFoldDB" id="A0A4R1NDF4"/>
<evidence type="ECO:0000313" key="3">
    <source>
        <dbReference type="EMBL" id="TCL02140.1"/>
    </source>
</evidence>
<evidence type="ECO:0000256" key="1">
    <source>
        <dbReference type="ARBA" id="ARBA00035644"/>
    </source>
</evidence>
<dbReference type="InterPro" id="IPR017938">
    <property type="entry name" value="Riboflavin_synthase-like_b-brl"/>
</dbReference>
<accession>A0A4R1NDF4</accession>
<dbReference type="FunFam" id="2.40.30.10:FF:000055">
    <property type="entry name" value="Siderophore-interacting family protein"/>
    <property type="match status" value="1"/>
</dbReference>
<dbReference type="RefSeq" id="WP_132921114.1">
    <property type="nucleotide sequence ID" value="NZ_SJOI01000001.1"/>
</dbReference>
<dbReference type="EMBL" id="SJOI01000001">
    <property type="protein sequence ID" value="TCL02140.1"/>
    <property type="molecule type" value="Genomic_DNA"/>
</dbReference>
<organism evidence="3 4">
    <name type="scientific">Sodalis ligni</name>
    <dbReference type="NCBI Taxonomy" id="2697027"/>
    <lineage>
        <taxon>Bacteria</taxon>
        <taxon>Pseudomonadati</taxon>
        <taxon>Pseudomonadota</taxon>
        <taxon>Gammaproteobacteria</taxon>
        <taxon>Enterobacterales</taxon>
        <taxon>Bruguierivoracaceae</taxon>
        <taxon>Sodalis</taxon>
    </lineage>
</organism>
<evidence type="ECO:0000313" key="4">
    <source>
        <dbReference type="Proteomes" id="UP000294555"/>
    </source>
</evidence>
<comment type="caution">
    <text evidence="3">The sequence shown here is derived from an EMBL/GenBank/DDBJ whole genome shotgun (WGS) entry which is preliminary data.</text>
</comment>
<dbReference type="InterPro" id="IPR013113">
    <property type="entry name" value="SIP_FAD-bd"/>
</dbReference>
<dbReference type="Gene3D" id="3.40.50.80">
    <property type="entry name" value="Nucleotide-binding domain of ferredoxin-NADP reductase (FNR) module"/>
    <property type="match status" value="1"/>
</dbReference>